<dbReference type="InterPro" id="IPR050147">
    <property type="entry name" value="Ser/Thr_Dehydratase"/>
</dbReference>
<keyword evidence="4" id="KW-0456">Lyase</keyword>
<gene>
    <name evidence="8" type="ORF">SAMN04488053_10675</name>
</gene>
<evidence type="ECO:0000256" key="6">
    <source>
        <dbReference type="PIRSR" id="PIRSR604450-51"/>
    </source>
</evidence>
<dbReference type="PANTHER" id="PTHR48078">
    <property type="entry name" value="THREONINE DEHYDRATASE, MITOCHONDRIAL-RELATED"/>
    <property type="match status" value="1"/>
</dbReference>
<dbReference type="Pfam" id="PF00291">
    <property type="entry name" value="PALP"/>
    <property type="match status" value="1"/>
</dbReference>
<evidence type="ECO:0000313" key="8">
    <source>
        <dbReference type="EMBL" id="SDO05201.1"/>
    </source>
</evidence>
<reference evidence="9" key="1">
    <citation type="submission" date="2016-10" db="EMBL/GenBank/DDBJ databases">
        <authorList>
            <person name="Varghese N."/>
            <person name="Submissions S."/>
        </authorList>
    </citation>
    <scope>NUCLEOTIDE SEQUENCE [LARGE SCALE GENOMIC DNA]</scope>
    <source>
        <strain evidence="9">CGMCC 1.10369</strain>
    </source>
</reference>
<dbReference type="STRING" id="745820.SAMN04488053_10675"/>
<comment type="similarity">
    <text evidence="2">Belongs to the threonine synthase family.</text>
</comment>
<protein>
    <recommendedName>
        <fullName evidence="5">Threonine synthase</fullName>
        <ecNumber evidence="5">4.2.3.1</ecNumber>
    </recommendedName>
</protein>
<name>A0A1H0GEH5_9BACI</name>
<dbReference type="GO" id="GO:0009097">
    <property type="term" value="P:isoleucine biosynthetic process"/>
    <property type="evidence" value="ECO:0007669"/>
    <property type="project" value="TreeGrafter"/>
</dbReference>
<dbReference type="Gene3D" id="3.40.50.1100">
    <property type="match status" value="2"/>
</dbReference>
<dbReference type="GO" id="GO:0006567">
    <property type="term" value="P:L-threonine catabolic process"/>
    <property type="evidence" value="ECO:0007669"/>
    <property type="project" value="TreeGrafter"/>
</dbReference>
<dbReference type="EMBL" id="FNIL01000006">
    <property type="protein sequence ID" value="SDO05201.1"/>
    <property type="molecule type" value="Genomic_DNA"/>
</dbReference>
<dbReference type="Proteomes" id="UP000198778">
    <property type="component" value="Unassembled WGS sequence"/>
</dbReference>
<dbReference type="InterPro" id="IPR004450">
    <property type="entry name" value="Thr_synthase-like"/>
</dbReference>
<evidence type="ECO:0000256" key="2">
    <source>
        <dbReference type="ARBA" id="ARBA00005517"/>
    </source>
</evidence>
<dbReference type="GO" id="GO:0006565">
    <property type="term" value="P:L-serine catabolic process"/>
    <property type="evidence" value="ECO:0007669"/>
    <property type="project" value="TreeGrafter"/>
</dbReference>
<accession>A0A1H0GEH5</accession>
<dbReference type="EC" id="4.2.3.1" evidence="5"/>
<evidence type="ECO:0000313" key="9">
    <source>
        <dbReference type="Proteomes" id="UP000198778"/>
    </source>
</evidence>
<dbReference type="GO" id="GO:0004795">
    <property type="term" value="F:threonine synthase activity"/>
    <property type="evidence" value="ECO:0007669"/>
    <property type="project" value="UniProtKB-UniRule"/>
</dbReference>
<proteinExistence type="inferred from homology"/>
<evidence type="ECO:0000256" key="3">
    <source>
        <dbReference type="ARBA" id="ARBA00022898"/>
    </source>
</evidence>
<feature type="domain" description="Tryptophan synthase beta chain-like PALP" evidence="7">
    <location>
        <begin position="39"/>
        <end position="343"/>
    </location>
</feature>
<evidence type="ECO:0000256" key="1">
    <source>
        <dbReference type="ARBA" id="ARBA00001933"/>
    </source>
</evidence>
<organism evidence="8 9">
    <name type="scientific">Alkalicoccus daliensis</name>
    <dbReference type="NCBI Taxonomy" id="745820"/>
    <lineage>
        <taxon>Bacteria</taxon>
        <taxon>Bacillati</taxon>
        <taxon>Bacillota</taxon>
        <taxon>Bacilli</taxon>
        <taxon>Bacillales</taxon>
        <taxon>Bacillaceae</taxon>
        <taxon>Alkalicoccus</taxon>
    </lineage>
</organism>
<evidence type="ECO:0000259" key="7">
    <source>
        <dbReference type="Pfam" id="PF00291"/>
    </source>
</evidence>
<dbReference type="GO" id="GO:0003941">
    <property type="term" value="F:L-serine ammonia-lyase activity"/>
    <property type="evidence" value="ECO:0007669"/>
    <property type="project" value="TreeGrafter"/>
</dbReference>
<comment type="cofactor">
    <cofactor evidence="1 6">
        <name>pyridoxal 5'-phosphate</name>
        <dbReference type="ChEBI" id="CHEBI:597326"/>
    </cofactor>
</comment>
<dbReference type="GO" id="GO:0009088">
    <property type="term" value="P:threonine biosynthetic process"/>
    <property type="evidence" value="ECO:0007669"/>
    <property type="project" value="UniProtKB-UniRule"/>
</dbReference>
<dbReference type="NCBIfam" id="TIGR00260">
    <property type="entry name" value="thrC"/>
    <property type="match status" value="1"/>
</dbReference>
<sequence length="356" mass="38761">MEYDLPSSLAEKLQSKKFPVSTSIWEFDELLPVKTEYSVTMGEGGTPLLSLDYSRKEENLSNWFLKNESIQPTGAFKDRPLAVAVSFAKEHQLKGIITASTGNTAVAASAYAAKSGMYCKIYVPQTASSEKLQLMHVYGADVVPIEGNFSEAYHIVKEEAVKTQLFNVTSTFINPIAIEGNKTVAYELWYQLQKQVPDWIVVPIGAGPLLIGVYKGFQELKQLGLTKKLPRMVGVQAENVSPIVQAYREGSAKVSGWDKGTGTSAVGIADPLTNYPEDGTRTLSVIRESEGTAVRICEKELLQERKDIASKEGILLEISAAAAVTAVKKIRGSLQEKDIVISVGTGHGLKDLSITK</sequence>
<feature type="modified residue" description="N6-(pyridoxal phosphate)lysine" evidence="6">
    <location>
        <position position="77"/>
    </location>
</feature>
<keyword evidence="3 6" id="KW-0663">Pyridoxal phosphate</keyword>
<evidence type="ECO:0000256" key="5">
    <source>
        <dbReference type="NCBIfam" id="TIGR00260"/>
    </source>
</evidence>
<dbReference type="AlphaFoldDB" id="A0A1H0GEH5"/>
<dbReference type="InterPro" id="IPR001926">
    <property type="entry name" value="TrpB-like_PALP"/>
</dbReference>
<dbReference type="InterPro" id="IPR036052">
    <property type="entry name" value="TrpB-like_PALP_sf"/>
</dbReference>
<evidence type="ECO:0000256" key="4">
    <source>
        <dbReference type="ARBA" id="ARBA00023239"/>
    </source>
</evidence>
<dbReference type="GO" id="GO:0004794">
    <property type="term" value="F:threonine deaminase activity"/>
    <property type="evidence" value="ECO:0007669"/>
    <property type="project" value="TreeGrafter"/>
</dbReference>
<keyword evidence="9" id="KW-1185">Reference proteome</keyword>
<dbReference type="PANTHER" id="PTHR48078:SF6">
    <property type="entry name" value="L-THREONINE DEHYDRATASE CATABOLIC TDCB"/>
    <property type="match status" value="1"/>
</dbReference>
<dbReference type="SUPFAM" id="SSF53686">
    <property type="entry name" value="Tryptophan synthase beta subunit-like PLP-dependent enzymes"/>
    <property type="match status" value="1"/>
</dbReference>